<evidence type="ECO:0000256" key="3">
    <source>
        <dbReference type="ARBA" id="ARBA00022989"/>
    </source>
</evidence>
<feature type="coiled-coil region" evidence="5">
    <location>
        <begin position="69"/>
        <end position="99"/>
    </location>
</feature>
<dbReference type="AlphaFoldDB" id="A0AAD5X462"/>
<comment type="subcellular location">
    <subcellularLocation>
        <location evidence="1">Membrane</location>
        <topology evidence="1">Multi-pass membrane protein</topology>
    </subcellularLocation>
</comment>
<evidence type="ECO:0000256" key="5">
    <source>
        <dbReference type="SAM" id="Coils"/>
    </source>
</evidence>
<feature type="transmembrane region" description="Helical" evidence="6">
    <location>
        <begin position="247"/>
        <end position="269"/>
    </location>
</feature>
<dbReference type="Proteomes" id="UP001212841">
    <property type="component" value="Unassembled WGS sequence"/>
</dbReference>
<evidence type="ECO:0000313" key="7">
    <source>
        <dbReference type="EMBL" id="KAJ3054261.1"/>
    </source>
</evidence>
<dbReference type="PANTHER" id="PTHR10687">
    <property type="entry name" value="SECRETORY CARRIER-ASSOCIATED MEMBRANE PROTEIN SCAMP"/>
    <property type="match status" value="1"/>
</dbReference>
<dbReference type="GO" id="GO:0032588">
    <property type="term" value="C:trans-Golgi network membrane"/>
    <property type="evidence" value="ECO:0007669"/>
    <property type="project" value="TreeGrafter"/>
</dbReference>
<reference evidence="7" key="1">
    <citation type="submission" date="2020-05" db="EMBL/GenBank/DDBJ databases">
        <title>Phylogenomic resolution of chytrid fungi.</title>
        <authorList>
            <person name="Stajich J.E."/>
            <person name="Amses K."/>
            <person name="Simmons R."/>
            <person name="Seto K."/>
            <person name="Myers J."/>
            <person name="Bonds A."/>
            <person name="Quandt C.A."/>
            <person name="Barry K."/>
            <person name="Liu P."/>
            <person name="Grigoriev I."/>
            <person name="Longcore J.E."/>
            <person name="James T.Y."/>
        </authorList>
    </citation>
    <scope>NUCLEOTIDE SEQUENCE</scope>
    <source>
        <strain evidence="7">JEL0318</strain>
    </source>
</reference>
<keyword evidence="5" id="KW-0175">Coiled coil</keyword>
<proteinExistence type="predicted"/>
<keyword evidence="8" id="KW-1185">Reference proteome</keyword>
<organism evidence="7 8">
    <name type="scientific">Rhizophlyctis rosea</name>
    <dbReference type="NCBI Taxonomy" id="64517"/>
    <lineage>
        <taxon>Eukaryota</taxon>
        <taxon>Fungi</taxon>
        <taxon>Fungi incertae sedis</taxon>
        <taxon>Chytridiomycota</taxon>
        <taxon>Chytridiomycota incertae sedis</taxon>
        <taxon>Chytridiomycetes</taxon>
        <taxon>Rhizophlyctidales</taxon>
        <taxon>Rhizophlyctidaceae</taxon>
        <taxon>Rhizophlyctis</taxon>
    </lineage>
</organism>
<dbReference type="PANTHER" id="PTHR10687:SF90">
    <property type="entry name" value="SECRETORY CARRIER MEMBRANE PROTEIN"/>
    <property type="match status" value="1"/>
</dbReference>
<evidence type="ECO:0000313" key="8">
    <source>
        <dbReference type="Proteomes" id="UP001212841"/>
    </source>
</evidence>
<dbReference type="EMBL" id="JADGJD010000148">
    <property type="protein sequence ID" value="KAJ3054261.1"/>
    <property type="molecule type" value="Genomic_DNA"/>
</dbReference>
<sequence>MPNQNPFAVSDDDVANPFADPTISHVNSSDYSATTAAYAQPYAPPSFSNSTPYKVTAPEATFDGNARSIQQLSAREEELRKREEELAAREAALQREQQQMRQHGFHPPNWPPFYPLVYQNIDEEVPENYRPTMQKIFKLWLGTVVLLLWNMIACLTLLVSHPDNMPNVASDFGISLIYVPFITVCSFYLWYRPVYLAYAKNTALYFYVYLLFGGLHVLFAAYMAVGIPGSGGAGFINTLAVITNGKLVAGVFSAIALGGWILNALWSLWMWKSVHSHNSAAGHTLQSARAEAIQQGVRAGVNV</sequence>
<dbReference type="GO" id="GO:0015031">
    <property type="term" value="P:protein transport"/>
    <property type="evidence" value="ECO:0007669"/>
    <property type="project" value="InterPro"/>
</dbReference>
<feature type="transmembrane region" description="Helical" evidence="6">
    <location>
        <begin position="172"/>
        <end position="191"/>
    </location>
</feature>
<feature type="transmembrane region" description="Helical" evidence="6">
    <location>
        <begin position="203"/>
        <end position="227"/>
    </location>
</feature>
<dbReference type="InterPro" id="IPR007273">
    <property type="entry name" value="SCAMP"/>
</dbReference>
<gene>
    <name evidence="7" type="ORF">HK097_002246</name>
</gene>
<dbReference type="GO" id="GO:0055038">
    <property type="term" value="C:recycling endosome membrane"/>
    <property type="evidence" value="ECO:0007669"/>
    <property type="project" value="TreeGrafter"/>
</dbReference>
<keyword evidence="3 6" id="KW-1133">Transmembrane helix</keyword>
<feature type="transmembrane region" description="Helical" evidence="6">
    <location>
        <begin position="139"/>
        <end position="160"/>
    </location>
</feature>
<comment type="caution">
    <text evidence="7">The sequence shown here is derived from an EMBL/GenBank/DDBJ whole genome shotgun (WGS) entry which is preliminary data.</text>
</comment>
<name>A0AAD5X462_9FUNG</name>
<evidence type="ECO:0000256" key="4">
    <source>
        <dbReference type="ARBA" id="ARBA00023136"/>
    </source>
</evidence>
<keyword evidence="4 6" id="KW-0472">Membrane</keyword>
<evidence type="ECO:0008006" key="9">
    <source>
        <dbReference type="Google" id="ProtNLM"/>
    </source>
</evidence>
<protein>
    <recommendedName>
        <fullName evidence="9">Secretory carrier membrane protein</fullName>
    </recommendedName>
</protein>
<evidence type="ECO:0000256" key="1">
    <source>
        <dbReference type="ARBA" id="ARBA00004141"/>
    </source>
</evidence>
<accession>A0AAD5X462</accession>
<evidence type="ECO:0000256" key="6">
    <source>
        <dbReference type="SAM" id="Phobius"/>
    </source>
</evidence>
<dbReference type="Pfam" id="PF04144">
    <property type="entry name" value="SCAMP"/>
    <property type="match status" value="1"/>
</dbReference>
<keyword evidence="2 6" id="KW-0812">Transmembrane</keyword>
<evidence type="ECO:0000256" key="2">
    <source>
        <dbReference type="ARBA" id="ARBA00022692"/>
    </source>
</evidence>